<proteinExistence type="predicted"/>
<dbReference type="RefSeq" id="WP_378935302.1">
    <property type="nucleotide sequence ID" value="NZ_JBHLVO010000012.1"/>
</dbReference>
<protein>
    <recommendedName>
        <fullName evidence="3">Phage protein</fullName>
    </recommendedName>
</protein>
<evidence type="ECO:0008006" key="3">
    <source>
        <dbReference type="Google" id="ProtNLM"/>
    </source>
</evidence>
<dbReference type="EMBL" id="JBHLVO010000012">
    <property type="protein sequence ID" value="MFC0272709.1"/>
    <property type="molecule type" value="Genomic_DNA"/>
</dbReference>
<accession>A0ABV6GHS4</accession>
<keyword evidence="2" id="KW-1185">Reference proteome</keyword>
<evidence type="ECO:0000313" key="1">
    <source>
        <dbReference type="EMBL" id="MFC0272709.1"/>
    </source>
</evidence>
<name>A0ABV6GHS4_9BACI</name>
<comment type="caution">
    <text evidence="1">The sequence shown here is derived from an EMBL/GenBank/DDBJ whole genome shotgun (WGS) entry which is preliminary data.</text>
</comment>
<organism evidence="1 2">
    <name type="scientific">Metabacillus herbersteinensis</name>
    <dbReference type="NCBI Taxonomy" id="283816"/>
    <lineage>
        <taxon>Bacteria</taxon>
        <taxon>Bacillati</taxon>
        <taxon>Bacillota</taxon>
        <taxon>Bacilli</taxon>
        <taxon>Bacillales</taxon>
        <taxon>Bacillaceae</taxon>
        <taxon>Metabacillus</taxon>
    </lineage>
</organism>
<dbReference type="Proteomes" id="UP001589854">
    <property type="component" value="Unassembled WGS sequence"/>
</dbReference>
<reference evidence="1 2" key="1">
    <citation type="submission" date="2024-09" db="EMBL/GenBank/DDBJ databases">
        <authorList>
            <person name="Sun Q."/>
            <person name="Mori K."/>
        </authorList>
    </citation>
    <scope>NUCLEOTIDE SEQUENCE [LARGE SCALE GENOMIC DNA]</scope>
    <source>
        <strain evidence="1 2">CCM 7228</strain>
    </source>
</reference>
<evidence type="ECO:0000313" key="2">
    <source>
        <dbReference type="Proteomes" id="UP001589854"/>
    </source>
</evidence>
<gene>
    <name evidence="1" type="ORF">ACFFIX_14835</name>
</gene>
<sequence>MKKITGLEYRVNDKERGYPALYHYDRLNQAEIFCRRLCDYFIKNGIVYHQTSCSLEREMFVIYVEEAPGETVFRDELAYKHVTLEIRMNSENEESKLLKTLELFSHDEVLSLLGNDFLQIEGLEEYEFKKTSAEIDEDRSTYVLYVELTGEKFN</sequence>